<feature type="region of interest" description="Disordered" evidence="5">
    <location>
        <begin position="288"/>
        <end position="317"/>
    </location>
</feature>
<dbReference type="SUPFAM" id="SSF52540">
    <property type="entry name" value="P-loop containing nucleoside triphosphate hydrolases"/>
    <property type="match status" value="1"/>
</dbReference>
<feature type="domain" description="ABC transporter" evidence="6">
    <location>
        <begin position="2"/>
        <end position="228"/>
    </location>
</feature>
<dbReference type="SMART" id="SM00382">
    <property type="entry name" value="AAA"/>
    <property type="match status" value="1"/>
</dbReference>
<dbReference type="Gene3D" id="3.40.50.300">
    <property type="entry name" value="P-loop containing nucleotide triphosphate hydrolases"/>
    <property type="match status" value="1"/>
</dbReference>
<dbReference type="GO" id="GO:0005524">
    <property type="term" value="F:ATP binding"/>
    <property type="evidence" value="ECO:0007669"/>
    <property type="project" value="UniProtKB-KW"/>
</dbReference>
<sequence>MISVDHLTKRYGRHIAVDDVSFHCRPGTVTGFLGPNGAGKSTTLRMICGLTPPTAGAATVGGQPYRQLPNPGQEVGVLLDASAQHAGRTGREALTVAADTMGVERDEVTAKLDLVGLDATAARRRVRAYSLGMRQRLGLAHALLGDPRVLILDEPANGLDPEGIFWMRGLLRDFADRGGTVLLSSHLLREVEAVADRLVVIGGGRVVAQGDKDDLLSGAGTRVQARNQQALRRALDSAGLDVVSDTDGGLLVHAEAEAVGQAAADAGVALTELRPADTGGLEQLFLSLTAGGPTTTAEPTTSGEPTAAGEPTREDAR</sequence>
<feature type="compositionally biased region" description="Low complexity" evidence="5">
    <location>
        <begin position="289"/>
        <end position="308"/>
    </location>
</feature>
<proteinExistence type="inferred from homology"/>
<dbReference type="PANTHER" id="PTHR43335">
    <property type="entry name" value="ABC TRANSPORTER, ATP-BINDING PROTEIN"/>
    <property type="match status" value="1"/>
</dbReference>
<evidence type="ECO:0000256" key="4">
    <source>
        <dbReference type="ARBA" id="ARBA00022840"/>
    </source>
</evidence>
<evidence type="ECO:0000256" key="1">
    <source>
        <dbReference type="ARBA" id="ARBA00005417"/>
    </source>
</evidence>
<keyword evidence="8" id="KW-1185">Reference proteome</keyword>
<evidence type="ECO:0000313" key="8">
    <source>
        <dbReference type="Proteomes" id="UP000248749"/>
    </source>
</evidence>
<dbReference type="PANTHER" id="PTHR43335:SF4">
    <property type="entry name" value="ABC TRANSPORTER, ATP-BINDING PROTEIN"/>
    <property type="match status" value="1"/>
</dbReference>
<dbReference type="EMBL" id="POUB01000207">
    <property type="protein sequence ID" value="PZF91505.1"/>
    <property type="molecule type" value="Genomic_DNA"/>
</dbReference>
<dbReference type="InterPro" id="IPR003439">
    <property type="entry name" value="ABC_transporter-like_ATP-bd"/>
</dbReference>
<dbReference type="GO" id="GO:0016887">
    <property type="term" value="F:ATP hydrolysis activity"/>
    <property type="evidence" value="ECO:0007669"/>
    <property type="project" value="InterPro"/>
</dbReference>
<organism evidence="7 8">
    <name type="scientific">Micromonospora deserti</name>
    <dbReference type="NCBI Taxonomy" id="2070366"/>
    <lineage>
        <taxon>Bacteria</taxon>
        <taxon>Bacillati</taxon>
        <taxon>Actinomycetota</taxon>
        <taxon>Actinomycetes</taxon>
        <taxon>Micromonosporales</taxon>
        <taxon>Micromonosporaceae</taxon>
        <taxon>Micromonospora</taxon>
    </lineage>
</organism>
<name>A0A2W2BW34_9ACTN</name>
<evidence type="ECO:0000259" key="6">
    <source>
        <dbReference type="PROSITE" id="PS50893"/>
    </source>
</evidence>
<dbReference type="Pfam" id="PF00005">
    <property type="entry name" value="ABC_tran"/>
    <property type="match status" value="1"/>
</dbReference>
<accession>A0A2W2BW34</accession>
<protein>
    <submittedName>
        <fullName evidence="7">ABC transporter</fullName>
    </submittedName>
</protein>
<keyword evidence="3" id="KW-0547">Nucleotide-binding</keyword>
<dbReference type="PROSITE" id="PS50893">
    <property type="entry name" value="ABC_TRANSPORTER_2"/>
    <property type="match status" value="1"/>
</dbReference>
<comment type="caution">
    <text evidence="7">The sequence shown here is derived from an EMBL/GenBank/DDBJ whole genome shotgun (WGS) entry which is preliminary data.</text>
</comment>
<evidence type="ECO:0000256" key="2">
    <source>
        <dbReference type="ARBA" id="ARBA00022448"/>
    </source>
</evidence>
<dbReference type="OrthoDB" id="9781246at2"/>
<dbReference type="Proteomes" id="UP000248749">
    <property type="component" value="Unassembled WGS sequence"/>
</dbReference>
<evidence type="ECO:0000313" key="7">
    <source>
        <dbReference type="EMBL" id="PZF91505.1"/>
    </source>
</evidence>
<comment type="similarity">
    <text evidence="1">Belongs to the ABC transporter superfamily.</text>
</comment>
<keyword evidence="4" id="KW-0067">ATP-binding</keyword>
<evidence type="ECO:0000256" key="5">
    <source>
        <dbReference type="SAM" id="MobiDB-lite"/>
    </source>
</evidence>
<dbReference type="AlphaFoldDB" id="A0A2W2BW34"/>
<keyword evidence="2" id="KW-0813">Transport</keyword>
<dbReference type="InterPro" id="IPR003593">
    <property type="entry name" value="AAA+_ATPase"/>
</dbReference>
<gene>
    <name evidence="7" type="ORF">C1I99_23470</name>
</gene>
<dbReference type="RefSeq" id="WP_111136382.1">
    <property type="nucleotide sequence ID" value="NZ_POUB01000207.1"/>
</dbReference>
<reference evidence="7 8" key="1">
    <citation type="submission" date="2018-01" db="EMBL/GenBank/DDBJ databases">
        <title>Draft genome sequence of Salinispora sp. 13K206.</title>
        <authorList>
            <person name="Sahin N."/>
            <person name="Saygin H."/>
            <person name="Ay H."/>
        </authorList>
    </citation>
    <scope>NUCLEOTIDE SEQUENCE [LARGE SCALE GENOMIC DNA]</scope>
    <source>
        <strain evidence="7 8">13K206</strain>
    </source>
</reference>
<dbReference type="InterPro" id="IPR027417">
    <property type="entry name" value="P-loop_NTPase"/>
</dbReference>
<evidence type="ECO:0000256" key="3">
    <source>
        <dbReference type="ARBA" id="ARBA00022741"/>
    </source>
</evidence>